<dbReference type="AlphaFoldDB" id="A0A1D1UNE8"/>
<evidence type="ECO:0000313" key="2">
    <source>
        <dbReference type="Proteomes" id="UP000186922"/>
    </source>
</evidence>
<comment type="caution">
    <text evidence="1">The sequence shown here is derived from an EMBL/GenBank/DDBJ whole genome shotgun (WGS) entry which is preliminary data.</text>
</comment>
<protein>
    <submittedName>
        <fullName evidence="1">Uncharacterized protein</fullName>
    </submittedName>
</protein>
<organism evidence="1 2">
    <name type="scientific">Ramazzottius varieornatus</name>
    <name type="common">Water bear</name>
    <name type="synonym">Tardigrade</name>
    <dbReference type="NCBI Taxonomy" id="947166"/>
    <lineage>
        <taxon>Eukaryota</taxon>
        <taxon>Metazoa</taxon>
        <taxon>Ecdysozoa</taxon>
        <taxon>Tardigrada</taxon>
        <taxon>Eutardigrada</taxon>
        <taxon>Parachela</taxon>
        <taxon>Hypsibioidea</taxon>
        <taxon>Ramazzottiidae</taxon>
        <taxon>Ramazzottius</taxon>
    </lineage>
</organism>
<name>A0A1D1UNE8_RAMVA</name>
<keyword evidence="2" id="KW-1185">Reference proteome</keyword>
<reference evidence="1 2" key="1">
    <citation type="journal article" date="2016" name="Nat. Commun.">
        <title>Extremotolerant tardigrade genome and improved radiotolerance of human cultured cells by tardigrade-unique protein.</title>
        <authorList>
            <person name="Hashimoto T."/>
            <person name="Horikawa D.D."/>
            <person name="Saito Y."/>
            <person name="Kuwahara H."/>
            <person name="Kozuka-Hata H."/>
            <person name="Shin-I T."/>
            <person name="Minakuchi Y."/>
            <person name="Ohishi K."/>
            <person name="Motoyama A."/>
            <person name="Aizu T."/>
            <person name="Enomoto A."/>
            <person name="Kondo K."/>
            <person name="Tanaka S."/>
            <person name="Hara Y."/>
            <person name="Koshikawa S."/>
            <person name="Sagara H."/>
            <person name="Miura T."/>
            <person name="Yokobori S."/>
            <person name="Miyagawa K."/>
            <person name="Suzuki Y."/>
            <person name="Kubo T."/>
            <person name="Oyama M."/>
            <person name="Kohara Y."/>
            <person name="Fujiyama A."/>
            <person name="Arakawa K."/>
            <person name="Katayama T."/>
            <person name="Toyoda A."/>
            <person name="Kunieda T."/>
        </authorList>
    </citation>
    <scope>NUCLEOTIDE SEQUENCE [LARGE SCALE GENOMIC DNA]</scope>
    <source>
        <strain evidence="1 2">YOKOZUNA-1</strain>
    </source>
</reference>
<evidence type="ECO:0000313" key="1">
    <source>
        <dbReference type="EMBL" id="GAU91224.1"/>
    </source>
</evidence>
<proteinExistence type="predicted"/>
<accession>A0A1D1UNE8</accession>
<dbReference type="Proteomes" id="UP000186922">
    <property type="component" value="Unassembled WGS sequence"/>
</dbReference>
<dbReference type="EMBL" id="BDGG01000002">
    <property type="protein sequence ID" value="GAU91224.1"/>
    <property type="molecule type" value="Genomic_DNA"/>
</dbReference>
<gene>
    <name evidence="1" type="primary">RvY_03525-1</name>
    <name evidence="1" type="synonym">RvY_03525.1</name>
    <name evidence="1" type="ORF">RvY_03525</name>
</gene>
<sequence>MGDLLQAANVEAVRGPCSTYGRYPSLHVNDGKLRYKKKYRAHSFLPLACCTRPYHKH</sequence>